<dbReference type="OrthoDB" id="1027451at2"/>
<dbReference type="AlphaFoldDB" id="A0A316DRM4"/>
<proteinExistence type="predicted"/>
<dbReference type="PANTHER" id="PTHR35869">
    <property type="entry name" value="OUTER-MEMBRANE LIPOPROTEIN CARRIER PROTEIN"/>
    <property type="match status" value="1"/>
</dbReference>
<gene>
    <name evidence="2" type="ORF">LX78_00424</name>
</gene>
<reference evidence="2 3" key="1">
    <citation type="submission" date="2018-05" db="EMBL/GenBank/DDBJ databases">
        <title>Genomic Encyclopedia of Archaeal and Bacterial Type Strains, Phase II (KMG-II): from individual species to whole genera.</title>
        <authorList>
            <person name="Goeker M."/>
        </authorList>
    </citation>
    <scope>NUCLEOTIDE SEQUENCE [LARGE SCALE GENOMIC DNA]</scope>
    <source>
        <strain evidence="2 3">DSM 22637</strain>
    </source>
</reference>
<keyword evidence="1" id="KW-0732">Signal</keyword>
<dbReference type="SUPFAM" id="SSF89392">
    <property type="entry name" value="Prokaryotic lipoproteins and lipoprotein localization factors"/>
    <property type="match status" value="1"/>
</dbReference>
<comment type="caution">
    <text evidence="2">The sequence shown here is derived from an EMBL/GenBank/DDBJ whole genome shotgun (WGS) entry which is preliminary data.</text>
</comment>
<dbReference type="PANTHER" id="PTHR35869:SF1">
    <property type="entry name" value="OUTER-MEMBRANE LIPOPROTEIN CARRIER PROTEIN"/>
    <property type="match status" value="1"/>
</dbReference>
<protein>
    <submittedName>
        <fullName evidence="2">Outer membrane lipoprotein-sorting protein</fullName>
    </submittedName>
</protein>
<dbReference type="InterPro" id="IPR004564">
    <property type="entry name" value="OM_lipoprot_carrier_LolA-like"/>
</dbReference>
<dbReference type="EMBL" id="QGGP01000001">
    <property type="protein sequence ID" value="PWK20721.1"/>
    <property type="molecule type" value="Genomic_DNA"/>
</dbReference>
<dbReference type="Pfam" id="PF03548">
    <property type="entry name" value="LolA"/>
    <property type="match status" value="1"/>
</dbReference>
<dbReference type="CDD" id="cd16325">
    <property type="entry name" value="LolA"/>
    <property type="match status" value="1"/>
</dbReference>
<dbReference type="Proteomes" id="UP000245430">
    <property type="component" value="Unassembled WGS sequence"/>
</dbReference>
<keyword evidence="3" id="KW-1185">Reference proteome</keyword>
<sequence>MRNLVYLFLFLTVSIQSQTQMSASEAQALKTLVKEQALTTKTISSNFTQYKHLDFLSNDIVTKGKLAFKTPDLVKWEYTEPYKYTVLFKNETLFINDEGKKNEVDMGSNKLFKQLNSLIINSIKGDMFDDEAFDITYFKTDKNSQVHFIPKDKKSSKYIDAFHITFNTKGDVIEVKMIEPSGDFTKIVFSNKELNKPLPDAIFTN</sequence>
<evidence type="ECO:0000313" key="3">
    <source>
        <dbReference type="Proteomes" id="UP000245430"/>
    </source>
</evidence>
<dbReference type="Gene3D" id="2.50.20.10">
    <property type="entry name" value="Lipoprotein localisation LolA/LolB/LppX"/>
    <property type="match status" value="1"/>
</dbReference>
<organism evidence="2 3">
    <name type="scientific">Xanthomarina spongicola</name>
    <dbReference type="NCBI Taxonomy" id="570520"/>
    <lineage>
        <taxon>Bacteria</taxon>
        <taxon>Pseudomonadati</taxon>
        <taxon>Bacteroidota</taxon>
        <taxon>Flavobacteriia</taxon>
        <taxon>Flavobacteriales</taxon>
        <taxon>Flavobacteriaceae</taxon>
        <taxon>Xanthomarina</taxon>
    </lineage>
</organism>
<evidence type="ECO:0000256" key="1">
    <source>
        <dbReference type="ARBA" id="ARBA00022729"/>
    </source>
</evidence>
<keyword evidence="2" id="KW-0449">Lipoprotein</keyword>
<dbReference type="InterPro" id="IPR029046">
    <property type="entry name" value="LolA/LolB/LppX"/>
</dbReference>
<dbReference type="RefSeq" id="WP_109680981.1">
    <property type="nucleotide sequence ID" value="NZ_QGGP01000001.1"/>
</dbReference>
<evidence type="ECO:0000313" key="2">
    <source>
        <dbReference type="EMBL" id="PWK20721.1"/>
    </source>
</evidence>
<name>A0A316DRM4_9FLAO</name>
<accession>A0A316DRM4</accession>